<dbReference type="OrthoDB" id="5544375at2759"/>
<dbReference type="Pfam" id="PF07956">
    <property type="entry name" value="DUF1690"/>
    <property type="match status" value="1"/>
</dbReference>
<dbReference type="InterPro" id="IPR012471">
    <property type="entry name" value="DUF1690"/>
</dbReference>
<dbReference type="STRING" id="37992.A0A4Z0YNN8"/>
<feature type="region of interest" description="Disordered" evidence="1">
    <location>
        <begin position="1"/>
        <end position="47"/>
    </location>
</feature>
<gene>
    <name evidence="2" type="ORF">E0Z10_g10490</name>
</gene>
<organism evidence="2 3">
    <name type="scientific">Xylaria hypoxylon</name>
    <dbReference type="NCBI Taxonomy" id="37992"/>
    <lineage>
        <taxon>Eukaryota</taxon>
        <taxon>Fungi</taxon>
        <taxon>Dikarya</taxon>
        <taxon>Ascomycota</taxon>
        <taxon>Pezizomycotina</taxon>
        <taxon>Sordariomycetes</taxon>
        <taxon>Xylariomycetidae</taxon>
        <taxon>Xylariales</taxon>
        <taxon>Xylariaceae</taxon>
        <taxon>Xylaria</taxon>
    </lineage>
</organism>
<reference evidence="2 3" key="1">
    <citation type="submission" date="2019-03" db="EMBL/GenBank/DDBJ databases">
        <title>Draft genome sequence of Xylaria hypoxylon DSM 108379, a ubiquitous saprotrophic-parasitic fungi on hardwood.</title>
        <authorList>
            <person name="Buettner E."/>
            <person name="Leonhardt S."/>
            <person name="Gebauer A.M."/>
            <person name="Liers C."/>
            <person name="Hofrichter M."/>
            <person name="Kellner H."/>
        </authorList>
    </citation>
    <scope>NUCLEOTIDE SEQUENCE [LARGE SCALE GENOMIC DNA]</scope>
    <source>
        <strain evidence="2 3">DSM 108379</strain>
    </source>
</reference>
<evidence type="ECO:0008006" key="4">
    <source>
        <dbReference type="Google" id="ProtNLM"/>
    </source>
</evidence>
<comment type="caution">
    <text evidence="2">The sequence shown here is derived from an EMBL/GenBank/DDBJ whole genome shotgun (WGS) entry which is preliminary data.</text>
</comment>
<protein>
    <recommendedName>
        <fullName evidence="4">Altered inheritance of mitochondria protein 13, mitochondrial</fullName>
    </recommendedName>
</protein>
<proteinExistence type="predicted"/>
<evidence type="ECO:0000313" key="2">
    <source>
        <dbReference type="EMBL" id="TGJ78272.1"/>
    </source>
</evidence>
<evidence type="ECO:0000256" key="1">
    <source>
        <dbReference type="SAM" id="MobiDB-lite"/>
    </source>
</evidence>
<dbReference type="Proteomes" id="UP000297716">
    <property type="component" value="Unassembled WGS sequence"/>
</dbReference>
<name>A0A4Z0YNN8_9PEZI</name>
<dbReference type="AlphaFoldDB" id="A0A4Z0YNN8"/>
<feature type="compositionally biased region" description="Polar residues" evidence="1">
    <location>
        <begin position="1"/>
        <end position="22"/>
    </location>
</feature>
<accession>A0A4Z0YNN8</accession>
<evidence type="ECO:0000313" key="3">
    <source>
        <dbReference type="Proteomes" id="UP000297716"/>
    </source>
</evidence>
<sequence length="166" mass="18513">MGTSSSKPAGDSHTWNASSPVGVSQDVVDSLHSNRERLAPPQSDLSRAQNLELALQARVSEELKKLSAKESTALQATLAKASEITDRDAVQGDRQTVSAEVEALRARLDKRKQLRPLPETVEKARGDVVRCLLDNDRRPLDCWQEVEAFKEEVRKLEKSWVDKVVR</sequence>
<dbReference type="EMBL" id="SKBN01000421">
    <property type="protein sequence ID" value="TGJ78272.1"/>
    <property type="molecule type" value="Genomic_DNA"/>
</dbReference>
<keyword evidence="3" id="KW-1185">Reference proteome</keyword>